<dbReference type="Proteomes" id="UP001470230">
    <property type="component" value="Unassembled WGS sequence"/>
</dbReference>
<gene>
    <name evidence="1" type="ORF">M9Y10_012996</name>
</gene>
<name>A0ABR2I7N5_9EUKA</name>
<sequence>MLETPIKTHFPLLPFYKEIPYLEIKPNNLSFNLFNQISSKVLNDTNEAEFEEKCNAKYPEMNFLNAPSSNNDNNFVLESYQYHSLHKKKSPVKMSEKASDFKFAFYQIFTTRKKFPKKYVVLIHNEICSYLDIRRVTRDETRSINLYFANFAKHHEKILYYIKKNKNLIIESIPELKEILN</sequence>
<accession>A0ABR2I7N5</accession>
<organism evidence="1 2">
    <name type="scientific">Tritrichomonas musculus</name>
    <dbReference type="NCBI Taxonomy" id="1915356"/>
    <lineage>
        <taxon>Eukaryota</taxon>
        <taxon>Metamonada</taxon>
        <taxon>Parabasalia</taxon>
        <taxon>Tritrichomonadida</taxon>
        <taxon>Tritrichomonadidae</taxon>
        <taxon>Tritrichomonas</taxon>
    </lineage>
</organism>
<protein>
    <submittedName>
        <fullName evidence="1">Uncharacterized protein</fullName>
    </submittedName>
</protein>
<evidence type="ECO:0000313" key="1">
    <source>
        <dbReference type="EMBL" id="KAK8857897.1"/>
    </source>
</evidence>
<evidence type="ECO:0000313" key="2">
    <source>
        <dbReference type="Proteomes" id="UP001470230"/>
    </source>
</evidence>
<dbReference type="EMBL" id="JAPFFF010000019">
    <property type="protein sequence ID" value="KAK8857897.1"/>
    <property type="molecule type" value="Genomic_DNA"/>
</dbReference>
<proteinExistence type="predicted"/>
<keyword evidence="2" id="KW-1185">Reference proteome</keyword>
<comment type="caution">
    <text evidence="1">The sequence shown here is derived from an EMBL/GenBank/DDBJ whole genome shotgun (WGS) entry which is preliminary data.</text>
</comment>
<reference evidence="1 2" key="1">
    <citation type="submission" date="2024-04" db="EMBL/GenBank/DDBJ databases">
        <title>Tritrichomonas musculus Genome.</title>
        <authorList>
            <person name="Alves-Ferreira E."/>
            <person name="Grigg M."/>
            <person name="Lorenzi H."/>
            <person name="Galac M."/>
        </authorList>
    </citation>
    <scope>NUCLEOTIDE SEQUENCE [LARGE SCALE GENOMIC DNA]</scope>
    <source>
        <strain evidence="1 2">EAF2021</strain>
    </source>
</reference>